<dbReference type="WBParaSite" id="SCUD_0000474501-mRNA-1">
    <property type="protein sequence ID" value="SCUD_0000474501-mRNA-1"/>
    <property type="gene ID" value="SCUD_0000474501"/>
</dbReference>
<protein>
    <submittedName>
        <fullName evidence="1">Uncharacterized protein</fullName>
    </submittedName>
</protein>
<sequence>MVTKSLEETKSQCQQSRLNCLLLVLFVGLNNY</sequence>
<organism evidence="1">
    <name type="scientific">Schistosoma curassoni</name>
    <dbReference type="NCBI Taxonomy" id="6186"/>
    <lineage>
        <taxon>Eukaryota</taxon>
        <taxon>Metazoa</taxon>
        <taxon>Spiralia</taxon>
        <taxon>Lophotrochozoa</taxon>
        <taxon>Platyhelminthes</taxon>
        <taxon>Trematoda</taxon>
        <taxon>Digenea</taxon>
        <taxon>Strigeidida</taxon>
        <taxon>Schistosomatoidea</taxon>
        <taxon>Schistosomatidae</taxon>
        <taxon>Schistosoma</taxon>
    </lineage>
</organism>
<reference evidence="1" key="1">
    <citation type="submission" date="2016-06" db="UniProtKB">
        <authorList>
            <consortium name="WormBaseParasite"/>
        </authorList>
    </citation>
    <scope>IDENTIFICATION</scope>
</reference>
<dbReference type="AlphaFoldDB" id="A0A183JPV8"/>
<name>A0A183JPV8_9TREM</name>
<accession>A0A183JPV8</accession>
<evidence type="ECO:0000313" key="1">
    <source>
        <dbReference type="WBParaSite" id="SCUD_0000474501-mRNA-1"/>
    </source>
</evidence>
<proteinExistence type="predicted"/>